<sequence length="148" mass="16500">MTIDMKNSLLLTAVLFLVITIGLYVPYQRNQSVDIGIEATSTIDHLTILYTNGGFEPQSPRIPVGTTVEWINVSEKPLWVASDPHPSHTNLPGFDQKGIESSPDISLYLVPAHAHTRASTYLYTFKASGQWKYHNHLVPTDRALIIVD</sequence>
<dbReference type="SUPFAM" id="SSF49503">
    <property type="entry name" value="Cupredoxins"/>
    <property type="match status" value="1"/>
</dbReference>
<dbReference type="AlphaFoldDB" id="A0A1F6CTB6"/>
<protein>
    <recommendedName>
        <fullName evidence="3">EfeO-type cupredoxin-like domain-containing protein</fullName>
    </recommendedName>
</protein>
<evidence type="ECO:0008006" key="3">
    <source>
        <dbReference type="Google" id="ProtNLM"/>
    </source>
</evidence>
<evidence type="ECO:0000313" key="2">
    <source>
        <dbReference type="Proteomes" id="UP000176863"/>
    </source>
</evidence>
<gene>
    <name evidence="1" type="ORF">A2851_04980</name>
</gene>
<dbReference type="STRING" id="1798480.A2851_04980"/>
<dbReference type="Gene3D" id="2.60.40.420">
    <property type="entry name" value="Cupredoxins - blue copper proteins"/>
    <property type="match status" value="1"/>
</dbReference>
<organism evidence="1 2">
    <name type="scientific">Candidatus Kaiserbacteria bacterium RIFCSPHIGHO2_01_FULL_53_29</name>
    <dbReference type="NCBI Taxonomy" id="1798480"/>
    <lineage>
        <taxon>Bacteria</taxon>
        <taxon>Candidatus Kaiseribacteriota</taxon>
    </lineage>
</organism>
<proteinExistence type="predicted"/>
<name>A0A1F6CTB6_9BACT</name>
<dbReference type="EMBL" id="MFKT01000029">
    <property type="protein sequence ID" value="OGG52375.1"/>
    <property type="molecule type" value="Genomic_DNA"/>
</dbReference>
<accession>A0A1F6CTB6</accession>
<evidence type="ECO:0000313" key="1">
    <source>
        <dbReference type="EMBL" id="OGG52375.1"/>
    </source>
</evidence>
<dbReference type="InterPro" id="IPR008972">
    <property type="entry name" value="Cupredoxin"/>
</dbReference>
<comment type="caution">
    <text evidence="1">The sequence shown here is derived from an EMBL/GenBank/DDBJ whole genome shotgun (WGS) entry which is preliminary data.</text>
</comment>
<dbReference type="Proteomes" id="UP000176863">
    <property type="component" value="Unassembled WGS sequence"/>
</dbReference>
<reference evidence="1 2" key="1">
    <citation type="journal article" date="2016" name="Nat. Commun.">
        <title>Thousands of microbial genomes shed light on interconnected biogeochemical processes in an aquifer system.</title>
        <authorList>
            <person name="Anantharaman K."/>
            <person name="Brown C.T."/>
            <person name="Hug L.A."/>
            <person name="Sharon I."/>
            <person name="Castelle C.J."/>
            <person name="Probst A.J."/>
            <person name="Thomas B.C."/>
            <person name="Singh A."/>
            <person name="Wilkins M.J."/>
            <person name="Karaoz U."/>
            <person name="Brodie E.L."/>
            <person name="Williams K.H."/>
            <person name="Hubbard S.S."/>
            <person name="Banfield J.F."/>
        </authorList>
    </citation>
    <scope>NUCLEOTIDE SEQUENCE [LARGE SCALE GENOMIC DNA]</scope>
</reference>